<comment type="similarity">
    <text evidence="2">Belongs to the fimbrial protein family.</text>
</comment>
<evidence type="ECO:0000313" key="6">
    <source>
        <dbReference type="EMBL" id="MDQ8935075.1"/>
    </source>
</evidence>
<feature type="signal peptide" evidence="5">
    <location>
        <begin position="1"/>
        <end position="21"/>
    </location>
</feature>
<keyword evidence="4" id="KW-0281">Fimbrium</keyword>
<accession>A0AAW8J5R5</accession>
<evidence type="ECO:0000256" key="2">
    <source>
        <dbReference type="ARBA" id="ARBA00006671"/>
    </source>
</evidence>
<proteinExistence type="inferred from homology"/>
<evidence type="ECO:0000256" key="4">
    <source>
        <dbReference type="ARBA" id="ARBA00023263"/>
    </source>
</evidence>
<dbReference type="GO" id="GO:0009289">
    <property type="term" value="C:pilus"/>
    <property type="evidence" value="ECO:0007669"/>
    <property type="project" value="UniProtKB-SubCell"/>
</dbReference>
<evidence type="ECO:0008006" key="8">
    <source>
        <dbReference type="Google" id="ProtNLM"/>
    </source>
</evidence>
<dbReference type="Proteomes" id="UP001243844">
    <property type="component" value="Unassembled WGS sequence"/>
</dbReference>
<sequence length="187" mass="19576">MNNLSKAFMLVLSASATNVFAADGTITINGRVLDSTCTLTSDGGSTQGTKNVVVTLPAVKTSEFTALASTAGKTNFQLKIVDSSGAECTSLSGINGVLISAGTDKYLSTNSTALINQKQLDTGVGADKKPIHLQILNLDKAIDFKNPETVKHDKGIIKLASQYYQAVDGAIGAQNVQAVVDYTLIYN</sequence>
<protein>
    <recommendedName>
        <fullName evidence="8">Major type 1 subunit fimbrin (Pilin)</fullName>
    </recommendedName>
</protein>
<evidence type="ECO:0000313" key="7">
    <source>
        <dbReference type="Proteomes" id="UP001243844"/>
    </source>
</evidence>
<gene>
    <name evidence="6" type="ORF">RFH47_04945</name>
</gene>
<evidence type="ECO:0000256" key="1">
    <source>
        <dbReference type="ARBA" id="ARBA00004561"/>
    </source>
</evidence>
<dbReference type="RefSeq" id="WP_308981082.1">
    <property type="nucleotide sequence ID" value="NZ_JAVIDL010000006.1"/>
</dbReference>
<dbReference type="PANTHER" id="PTHR33420">
    <property type="entry name" value="FIMBRIAL SUBUNIT ELFA-RELATED"/>
    <property type="match status" value="1"/>
</dbReference>
<dbReference type="Gene3D" id="2.60.40.1090">
    <property type="entry name" value="Fimbrial-type adhesion domain"/>
    <property type="match status" value="1"/>
</dbReference>
<dbReference type="InterPro" id="IPR036937">
    <property type="entry name" value="Adhesion_dom_fimbrial_sf"/>
</dbReference>
<feature type="chain" id="PRO_5043857881" description="Major type 1 subunit fimbrin (Pilin)" evidence="5">
    <location>
        <begin position="22"/>
        <end position="187"/>
    </location>
</feature>
<dbReference type="PANTHER" id="PTHR33420:SF3">
    <property type="entry name" value="FIMBRIAL SUBUNIT ELFA"/>
    <property type="match status" value="1"/>
</dbReference>
<dbReference type="EMBL" id="JAVIDL010000006">
    <property type="protein sequence ID" value="MDQ8935075.1"/>
    <property type="molecule type" value="Genomic_DNA"/>
</dbReference>
<dbReference type="GO" id="GO:0043709">
    <property type="term" value="P:cell adhesion involved in single-species biofilm formation"/>
    <property type="evidence" value="ECO:0007669"/>
    <property type="project" value="TreeGrafter"/>
</dbReference>
<dbReference type="InterPro" id="IPR008966">
    <property type="entry name" value="Adhesion_dom_sf"/>
</dbReference>
<organism evidence="6 7">
    <name type="scientific">Acinetobacter rudis</name>
    <dbReference type="NCBI Taxonomy" id="632955"/>
    <lineage>
        <taxon>Bacteria</taxon>
        <taxon>Pseudomonadati</taxon>
        <taxon>Pseudomonadota</taxon>
        <taxon>Gammaproteobacteria</taxon>
        <taxon>Moraxellales</taxon>
        <taxon>Moraxellaceae</taxon>
        <taxon>Acinetobacter</taxon>
    </lineage>
</organism>
<dbReference type="InterPro" id="IPR050263">
    <property type="entry name" value="Bact_Fimbrial_Adh_Pro"/>
</dbReference>
<comment type="caution">
    <text evidence="6">The sequence shown here is derived from an EMBL/GenBank/DDBJ whole genome shotgun (WGS) entry which is preliminary data.</text>
</comment>
<evidence type="ECO:0000256" key="5">
    <source>
        <dbReference type="SAM" id="SignalP"/>
    </source>
</evidence>
<name>A0AAW8J5R5_9GAMM</name>
<dbReference type="AlphaFoldDB" id="A0AAW8J5R5"/>
<dbReference type="SUPFAM" id="SSF49401">
    <property type="entry name" value="Bacterial adhesins"/>
    <property type="match status" value="1"/>
</dbReference>
<reference evidence="6" key="1">
    <citation type="submission" date="2023-08" db="EMBL/GenBank/DDBJ databases">
        <title>Emergence of clinically-relevant ST2 carbapenem-resistant Acinetobacter baumannii strains in hospital sewages in Zhejiang, East of China.</title>
        <authorList>
            <person name="Kaichao C."/>
            <person name="Zhang R."/>
        </authorList>
    </citation>
    <scope>NUCLEOTIDE SEQUENCE</scope>
    <source>
        <strain evidence="6">M-RB-37</strain>
    </source>
</reference>
<keyword evidence="3 5" id="KW-0732">Signal</keyword>
<evidence type="ECO:0000256" key="3">
    <source>
        <dbReference type="ARBA" id="ARBA00022729"/>
    </source>
</evidence>
<comment type="subcellular location">
    <subcellularLocation>
        <location evidence="1">Fimbrium</location>
    </subcellularLocation>
</comment>